<keyword evidence="1" id="KW-0285">Flavoprotein</keyword>
<dbReference type="RefSeq" id="WP_185060683.1">
    <property type="nucleotide sequence ID" value="NZ_BAABJP010000057.1"/>
</dbReference>
<gene>
    <name evidence="6" type="ORF">GCM10023321_75620</name>
</gene>
<dbReference type="InterPro" id="IPR036661">
    <property type="entry name" value="Luciferase-like_sf"/>
</dbReference>
<protein>
    <submittedName>
        <fullName evidence="6">LLM class flavin-dependent oxidoreductase</fullName>
    </submittedName>
</protein>
<dbReference type="PANTHER" id="PTHR30011:SF16">
    <property type="entry name" value="C2H2 FINGER DOMAIN TRANSCRIPTION FACTOR (EUROFUNG)-RELATED"/>
    <property type="match status" value="1"/>
</dbReference>
<accession>A0ABP9RBK0</accession>
<comment type="caution">
    <text evidence="6">The sequence shown here is derived from an EMBL/GenBank/DDBJ whole genome shotgun (WGS) entry which is preliminary data.</text>
</comment>
<sequence length="353" mass="37364">MPLHLALEIDGDGSHPAAWRRAAHPPAALLTPQRLRSVGAIAENAGFTLVTLDDEILAPGRHPDAVGRIGAVERAAYLAASTSVLGVAPVISTSYAEPFHTSSQLASLDHVSAGRAGWVVADSPAPEAARAWGRPLVSGSPARRAEARDSVRVARDLWDSWEDDAVVRDVATSRYLDRDRLHYIDFTGDTFAVKGPAIVPRPPQGQPVVFAPAGLLPADQVDVTLVNGADPAADTPLSFAELEVALDLPGAPAAERVAELERHTPWPDRGRPRYTGPPDGLVRRLTELAGTVHGVRLHPLVLDEDLGELSRRVTPALLRAGVTARPVAGTSLRATLGLPRPANRFATLPGGAR</sequence>
<name>A0ABP9RBK0_9PSEU</name>
<evidence type="ECO:0000256" key="2">
    <source>
        <dbReference type="ARBA" id="ARBA00022643"/>
    </source>
</evidence>
<dbReference type="PANTHER" id="PTHR30011">
    <property type="entry name" value="ALKANESULFONATE MONOOXYGENASE-RELATED"/>
    <property type="match status" value="1"/>
</dbReference>
<dbReference type="Proteomes" id="UP001428817">
    <property type="component" value="Unassembled WGS sequence"/>
</dbReference>
<keyword evidence="3" id="KW-0560">Oxidoreductase</keyword>
<dbReference type="InterPro" id="IPR011251">
    <property type="entry name" value="Luciferase-like_dom"/>
</dbReference>
<dbReference type="SUPFAM" id="SSF51679">
    <property type="entry name" value="Bacterial luciferase-like"/>
    <property type="match status" value="1"/>
</dbReference>
<reference evidence="7" key="1">
    <citation type="journal article" date="2019" name="Int. J. Syst. Evol. Microbiol.">
        <title>The Global Catalogue of Microorganisms (GCM) 10K type strain sequencing project: providing services to taxonomists for standard genome sequencing and annotation.</title>
        <authorList>
            <consortium name="The Broad Institute Genomics Platform"/>
            <consortium name="The Broad Institute Genome Sequencing Center for Infectious Disease"/>
            <person name="Wu L."/>
            <person name="Ma J."/>
        </authorList>
    </citation>
    <scope>NUCLEOTIDE SEQUENCE [LARGE SCALE GENOMIC DNA]</scope>
    <source>
        <strain evidence="7">JCM 18303</strain>
    </source>
</reference>
<evidence type="ECO:0000313" key="6">
    <source>
        <dbReference type="EMBL" id="GAA5173627.1"/>
    </source>
</evidence>
<dbReference type="Pfam" id="PF00296">
    <property type="entry name" value="Bac_luciferase"/>
    <property type="match status" value="1"/>
</dbReference>
<evidence type="ECO:0000256" key="1">
    <source>
        <dbReference type="ARBA" id="ARBA00022630"/>
    </source>
</evidence>
<keyword evidence="2" id="KW-0288">FMN</keyword>
<evidence type="ECO:0000259" key="5">
    <source>
        <dbReference type="Pfam" id="PF00296"/>
    </source>
</evidence>
<organism evidence="6 7">
    <name type="scientific">Pseudonocardia eucalypti</name>
    <dbReference type="NCBI Taxonomy" id="648755"/>
    <lineage>
        <taxon>Bacteria</taxon>
        <taxon>Bacillati</taxon>
        <taxon>Actinomycetota</taxon>
        <taxon>Actinomycetes</taxon>
        <taxon>Pseudonocardiales</taxon>
        <taxon>Pseudonocardiaceae</taxon>
        <taxon>Pseudonocardia</taxon>
    </lineage>
</organism>
<keyword evidence="7" id="KW-1185">Reference proteome</keyword>
<evidence type="ECO:0000256" key="4">
    <source>
        <dbReference type="ARBA" id="ARBA00023033"/>
    </source>
</evidence>
<evidence type="ECO:0000313" key="7">
    <source>
        <dbReference type="Proteomes" id="UP001428817"/>
    </source>
</evidence>
<proteinExistence type="predicted"/>
<dbReference type="EMBL" id="BAABJP010000057">
    <property type="protein sequence ID" value="GAA5173627.1"/>
    <property type="molecule type" value="Genomic_DNA"/>
</dbReference>
<feature type="domain" description="Luciferase-like" evidence="5">
    <location>
        <begin position="22"/>
        <end position="228"/>
    </location>
</feature>
<evidence type="ECO:0000256" key="3">
    <source>
        <dbReference type="ARBA" id="ARBA00023002"/>
    </source>
</evidence>
<dbReference type="Gene3D" id="3.20.20.30">
    <property type="entry name" value="Luciferase-like domain"/>
    <property type="match status" value="1"/>
</dbReference>
<dbReference type="InterPro" id="IPR051260">
    <property type="entry name" value="Diverse_substr_monoxygenases"/>
</dbReference>
<keyword evidence="4" id="KW-0503">Monooxygenase</keyword>